<protein>
    <submittedName>
        <fullName evidence="2">Uncharacterized protein</fullName>
    </submittedName>
</protein>
<proteinExistence type="predicted"/>
<name>A0A915JXU6_ROMCU</name>
<dbReference type="WBParaSite" id="nRc.2.0.1.t31162-RA">
    <property type="protein sequence ID" value="nRc.2.0.1.t31162-RA"/>
    <property type="gene ID" value="nRc.2.0.1.g31162"/>
</dbReference>
<keyword evidence="1" id="KW-1185">Reference proteome</keyword>
<dbReference type="AlphaFoldDB" id="A0A915JXU6"/>
<sequence>MTDRSEGGWKTTLEYKHKHQLKNGPNCLALKLLKWGHEFLPPEPSASLDANGKALFPVQIIWSLEIKLPQPKSTWSIQFKAKKLKAHCRIMI</sequence>
<organism evidence="1 2">
    <name type="scientific">Romanomermis culicivorax</name>
    <name type="common">Nematode worm</name>
    <dbReference type="NCBI Taxonomy" id="13658"/>
    <lineage>
        <taxon>Eukaryota</taxon>
        <taxon>Metazoa</taxon>
        <taxon>Ecdysozoa</taxon>
        <taxon>Nematoda</taxon>
        <taxon>Enoplea</taxon>
        <taxon>Dorylaimia</taxon>
        <taxon>Mermithida</taxon>
        <taxon>Mermithoidea</taxon>
        <taxon>Mermithidae</taxon>
        <taxon>Romanomermis</taxon>
    </lineage>
</organism>
<reference evidence="2" key="1">
    <citation type="submission" date="2022-11" db="UniProtKB">
        <authorList>
            <consortium name="WormBaseParasite"/>
        </authorList>
    </citation>
    <scope>IDENTIFICATION</scope>
</reference>
<dbReference type="Proteomes" id="UP000887565">
    <property type="component" value="Unplaced"/>
</dbReference>
<accession>A0A915JXU6</accession>
<evidence type="ECO:0000313" key="1">
    <source>
        <dbReference type="Proteomes" id="UP000887565"/>
    </source>
</evidence>
<evidence type="ECO:0000313" key="2">
    <source>
        <dbReference type="WBParaSite" id="nRc.2.0.1.t31162-RA"/>
    </source>
</evidence>